<accession>A0A6G1J9K7</accession>
<keyword evidence="2" id="KW-1185">Reference proteome</keyword>
<sequence length="564" mass="65145">MTSLLNLPDELLLQVAGCLAIPNLDEADGGYRISPTWNMCRIFEDGHNPDTDLRHLCLASRRLRPIACAVLYRYPKIPTADQPAVGERTAPIVYLLRTLASRPDLARSVQKIDLLVRPRCSGHSLEEQTAIESNGDCVCTCGYRDLAVVIEQLVERQEMRLWTSKKLQNLPSGSRRQRYQFYSEWVHCIRCGEELALVDMLLHLLPNLQHMSTRSSNFFEDELLWGQSYHNTSRLGVYPAYSPIFVPGFANLRSITSDHVLPWSVVTMPTLKTLEYHVEFSSFSTQYVLYASTYVPRSACSNISALILNLDVRFLEFYVDFEEPYEYIERLLEQTSAINILHVRMTYSEDFLEFRSRDDDPDPYDERIIENTKQNFISLHKLLKGGNLSTVRDFVVDRSDTRILNGQWHEPFLDFSMFPSLERLVTPQCGLFDFSHTRLASLRLASTLKTLEIIDSTRQLNAVVKGILEDRDAFPDFGRIVFWCDKKDKLLVLDEFLREVPACYDPACGRDPAEVEGEMNPEDRDEQSWKPFDWVDNDIWDKVRDAGIEVIIGQEKRGWRQLCR</sequence>
<dbReference type="OrthoDB" id="3750626at2759"/>
<protein>
    <submittedName>
        <fullName evidence="1">Uncharacterized protein</fullName>
    </submittedName>
</protein>
<reference evidence="1" key="1">
    <citation type="journal article" date="2020" name="Stud. Mycol.">
        <title>101 Dothideomycetes genomes: a test case for predicting lifestyles and emergence of pathogens.</title>
        <authorList>
            <person name="Haridas S."/>
            <person name="Albert R."/>
            <person name="Binder M."/>
            <person name="Bloem J."/>
            <person name="Labutti K."/>
            <person name="Salamov A."/>
            <person name="Andreopoulos B."/>
            <person name="Baker S."/>
            <person name="Barry K."/>
            <person name="Bills G."/>
            <person name="Bluhm B."/>
            <person name="Cannon C."/>
            <person name="Castanera R."/>
            <person name="Culley D."/>
            <person name="Daum C."/>
            <person name="Ezra D."/>
            <person name="Gonzalez J."/>
            <person name="Henrissat B."/>
            <person name="Kuo A."/>
            <person name="Liang C."/>
            <person name="Lipzen A."/>
            <person name="Lutzoni F."/>
            <person name="Magnuson J."/>
            <person name="Mondo S."/>
            <person name="Nolan M."/>
            <person name="Ohm R."/>
            <person name="Pangilinan J."/>
            <person name="Park H.-J."/>
            <person name="Ramirez L."/>
            <person name="Alfaro M."/>
            <person name="Sun H."/>
            <person name="Tritt A."/>
            <person name="Yoshinaga Y."/>
            <person name="Zwiers L.-H."/>
            <person name="Turgeon B."/>
            <person name="Goodwin S."/>
            <person name="Spatafora J."/>
            <person name="Crous P."/>
            <person name="Grigoriev I."/>
        </authorList>
    </citation>
    <scope>NUCLEOTIDE SEQUENCE</scope>
    <source>
        <strain evidence="1">CBS 122367</strain>
    </source>
</reference>
<dbReference type="Proteomes" id="UP000799291">
    <property type="component" value="Unassembled WGS sequence"/>
</dbReference>
<dbReference type="AlphaFoldDB" id="A0A6G1J9K7"/>
<gene>
    <name evidence="1" type="ORF">K458DRAFT_416235</name>
</gene>
<name>A0A6G1J9K7_9PLEO</name>
<proteinExistence type="predicted"/>
<evidence type="ECO:0000313" key="1">
    <source>
        <dbReference type="EMBL" id="KAF2686910.1"/>
    </source>
</evidence>
<evidence type="ECO:0000313" key="2">
    <source>
        <dbReference type="Proteomes" id="UP000799291"/>
    </source>
</evidence>
<dbReference type="EMBL" id="MU005576">
    <property type="protein sequence ID" value="KAF2686910.1"/>
    <property type="molecule type" value="Genomic_DNA"/>
</dbReference>
<organism evidence="1 2">
    <name type="scientific">Lentithecium fluviatile CBS 122367</name>
    <dbReference type="NCBI Taxonomy" id="1168545"/>
    <lineage>
        <taxon>Eukaryota</taxon>
        <taxon>Fungi</taxon>
        <taxon>Dikarya</taxon>
        <taxon>Ascomycota</taxon>
        <taxon>Pezizomycotina</taxon>
        <taxon>Dothideomycetes</taxon>
        <taxon>Pleosporomycetidae</taxon>
        <taxon>Pleosporales</taxon>
        <taxon>Massarineae</taxon>
        <taxon>Lentitheciaceae</taxon>
        <taxon>Lentithecium</taxon>
    </lineage>
</organism>